<feature type="signal peptide" evidence="2">
    <location>
        <begin position="1"/>
        <end position="20"/>
    </location>
</feature>
<keyword evidence="2" id="KW-0732">Signal</keyword>
<evidence type="ECO:0000256" key="1">
    <source>
        <dbReference type="SAM" id="MobiDB-lite"/>
    </source>
</evidence>
<dbReference type="RefSeq" id="WP_311583993.1">
    <property type="nucleotide sequence ID" value="NZ_JAVRIF010000010.1"/>
</dbReference>
<keyword evidence="4" id="KW-1185">Reference proteome</keyword>
<comment type="caution">
    <text evidence="3">The sequence shown here is derived from an EMBL/GenBank/DDBJ whole genome shotgun (WGS) entry which is preliminary data.</text>
</comment>
<protein>
    <recommendedName>
        <fullName evidence="5">DUF560 domain-containing protein</fullName>
    </recommendedName>
</protein>
<sequence length="314" mass="35882">MKLYPSVVSALFSITLPVFGQADTLEHEIIISSGVKHDSKLTVAEVDDVSTNADSALTFEGAVKLTWQATENFTVKGGVSHQQTRYQQYHEYDLILNRLNTDISYKFADYTIGANHYYIDAKLDKRDFLSLNQSSIYGSKLYNNKYLIRVSGELQNKKLTNQPTRNAQNIASSISSFIFFNQFNSFLSFTGNISNEKAKDNQFSYQGLRFQALASHKFTAYDFNQQLQLALRYDKKHYSSSESLTQNPTLEQPQDYTTNNTRKDNSQVANFSWLINLNNIWSLDSEFELGKYQSNNAALNYHESVTSVKLKARF</sequence>
<evidence type="ECO:0000256" key="2">
    <source>
        <dbReference type="SAM" id="SignalP"/>
    </source>
</evidence>
<reference evidence="3 4" key="1">
    <citation type="submission" date="2023-09" db="EMBL/GenBank/DDBJ databases">
        <authorList>
            <person name="Rey-Velasco X."/>
        </authorList>
    </citation>
    <scope>NUCLEOTIDE SEQUENCE [LARGE SCALE GENOMIC DNA]</scope>
    <source>
        <strain evidence="3 4">W431</strain>
    </source>
</reference>
<feature type="region of interest" description="Disordered" evidence="1">
    <location>
        <begin position="240"/>
        <end position="262"/>
    </location>
</feature>
<accession>A0ABU3A507</accession>
<gene>
    <name evidence="3" type="ORF">RM573_15360</name>
</gene>
<evidence type="ECO:0008006" key="5">
    <source>
        <dbReference type="Google" id="ProtNLM"/>
    </source>
</evidence>
<organism evidence="3 4">
    <name type="scientific">Thalassotalea castellviae</name>
    <dbReference type="NCBI Taxonomy" id="3075612"/>
    <lineage>
        <taxon>Bacteria</taxon>
        <taxon>Pseudomonadati</taxon>
        <taxon>Pseudomonadota</taxon>
        <taxon>Gammaproteobacteria</taxon>
        <taxon>Alteromonadales</taxon>
        <taxon>Colwelliaceae</taxon>
        <taxon>Thalassotalea</taxon>
    </lineage>
</organism>
<feature type="chain" id="PRO_5046904592" description="DUF560 domain-containing protein" evidence="2">
    <location>
        <begin position="21"/>
        <end position="314"/>
    </location>
</feature>
<dbReference type="EMBL" id="JAVRIF010000010">
    <property type="protein sequence ID" value="MDT0604980.1"/>
    <property type="molecule type" value="Genomic_DNA"/>
</dbReference>
<dbReference type="Proteomes" id="UP001266357">
    <property type="component" value="Unassembled WGS sequence"/>
</dbReference>
<name>A0ABU3A507_9GAMM</name>
<proteinExistence type="predicted"/>
<evidence type="ECO:0000313" key="4">
    <source>
        <dbReference type="Proteomes" id="UP001266357"/>
    </source>
</evidence>
<evidence type="ECO:0000313" key="3">
    <source>
        <dbReference type="EMBL" id="MDT0604980.1"/>
    </source>
</evidence>